<dbReference type="PANTHER" id="PTHR11467:SF36">
    <property type="entry name" value="HISTONE 24-RELATED"/>
    <property type="match status" value="1"/>
</dbReference>
<accession>A0A1Q3AHH8</accession>
<evidence type="ECO:0000256" key="1">
    <source>
        <dbReference type="ARBA" id="ARBA00004123"/>
    </source>
</evidence>
<gene>
    <name evidence="9" type="ORF">ZYGR_0AS02660</name>
</gene>
<dbReference type="InterPro" id="IPR036388">
    <property type="entry name" value="WH-like_DNA-bd_sf"/>
</dbReference>
<evidence type="ECO:0000259" key="8">
    <source>
        <dbReference type="PROSITE" id="PS51504"/>
    </source>
</evidence>
<dbReference type="PROSITE" id="PS51504">
    <property type="entry name" value="H15"/>
    <property type="match status" value="2"/>
</dbReference>
<dbReference type="CDD" id="cd00073">
    <property type="entry name" value="H15"/>
    <property type="match status" value="2"/>
</dbReference>
<evidence type="ECO:0000256" key="2">
    <source>
        <dbReference type="ARBA" id="ARBA00004286"/>
    </source>
</evidence>
<dbReference type="GO" id="GO:0030261">
    <property type="term" value="P:chromosome condensation"/>
    <property type="evidence" value="ECO:0007669"/>
    <property type="project" value="TreeGrafter"/>
</dbReference>
<name>A0A1Q3AHH8_ZYGRO</name>
<feature type="compositionally biased region" description="Basic and acidic residues" evidence="7">
    <location>
        <begin position="10"/>
        <end position="27"/>
    </location>
</feature>
<dbReference type="SUPFAM" id="SSF46785">
    <property type="entry name" value="Winged helix' DNA-binding domain"/>
    <property type="match status" value="2"/>
</dbReference>
<protein>
    <recommendedName>
        <fullName evidence="3">Histone H1</fullName>
    </recommendedName>
</protein>
<evidence type="ECO:0000313" key="10">
    <source>
        <dbReference type="Proteomes" id="UP000187013"/>
    </source>
</evidence>
<dbReference type="Gene3D" id="1.10.10.10">
    <property type="entry name" value="Winged helix-like DNA-binding domain superfamily/Winged helix DNA-binding domain"/>
    <property type="match status" value="2"/>
</dbReference>
<dbReference type="GO" id="GO:0005634">
    <property type="term" value="C:nucleus"/>
    <property type="evidence" value="ECO:0007669"/>
    <property type="project" value="UniProtKB-SubCell"/>
</dbReference>
<keyword evidence="5" id="KW-0238">DNA-binding</keyword>
<evidence type="ECO:0000256" key="5">
    <source>
        <dbReference type="ARBA" id="ARBA00023125"/>
    </source>
</evidence>
<dbReference type="PANTHER" id="PTHR11467">
    <property type="entry name" value="HISTONE H1"/>
    <property type="match status" value="1"/>
</dbReference>
<comment type="caution">
    <text evidence="9">The sequence shown here is derived from an EMBL/GenBank/DDBJ whole genome shotgun (WGS) entry which is preliminary data.</text>
</comment>
<dbReference type="EMBL" id="BDGX01000045">
    <property type="protein sequence ID" value="GAV54943.1"/>
    <property type="molecule type" value="Genomic_DNA"/>
</dbReference>
<evidence type="ECO:0000256" key="3">
    <source>
        <dbReference type="ARBA" id="ARBA00020833"/>
    </source>
</evidence>
<dbReference type="GO" id="GO:0031492">
    <property type="term" value="F:nucleosomal DNA binding"/>
    <property type="evidence" value="ECO:0007669"/>
    <property type="project" value="TreeGrafter"/>
</dbReference>
<feature type="compositionally biased region" description="Polar residues" evidence="7">
    <location>
        <begin position="136"/>
        <end position="149"/>
    </location>
</feature>
<dbReference type="GO" id="GO:0006334">
    <property type="term" value="P:nucleosome assembly"/>
    <property type="evidence" value="ECO:0007669"/>
    <property type="project" value="InterPro"/>
</dbReference>
<evidence type="ECO:0000256" key="6">
    <source>
        <dbReference type="ARBA" id="ARBA00023242"/>
    </source>
</evidence>
<dbReference type="GO" id="GO:0045910">
    <property type="term" value="P:negative regulation of DNA recombination"/>
    <property type="evidence" value="ECO:0007669"/>
    <property type="project" value="TreeGrafter"/>
</dbReference>
<feature type="region of interest" description="Disordered" evidence="7">
    <location>
        <begin position="1"/>
        <end position="37"/>
    </location>
</feature>
<comment type="subcellular location">
    <subcellularLocation>
        <location evidence="2">Chromosome</location>
    </subcellularLocation>
    <subcellularLocation>
        <location evidence="1">Nucleus</location>
    </subcellularLocation>
</comment>
<evidence type="ECO:0000256" key="4">
    <source>
        <dbReference type="ARBA" id="ARBA00022454"/>
    </source>
</evidence>
<dbReference type="GO" id="GO:0003690">
    <property type="term" value="F:double-stranded DNA binding"/>
    <property type="evidence" value="ECO:0007669"/>
    <property type="project" value="TreeGrafter"/>
</dbReference>
<dbReference type="AlphaFoldDB" id="A0A1Q3AHH8"/>
<feature type="region of interest" description="Disordered" evidence="7">
    <location>
        <begin position="95"/>
        <end position="187"/>
    </location>
</feature>
<dbReference type="InterPro" id="IPR005818">
    <property type="entry name" value="Histone_H1/H5_H15"/>
</dbReference>
<dbReference type="GO" id="GO:0000786">
    <property type="term" value="C:nucleosome"/>
    <property type="evidence" value="ECO:0007669"/>
    <property type="project" value="InterPro"/>
</dbReference>
<evidence type="ECO:0000256" key="7">
    <source>
        <dbReference type="SAM" id="MobiDB-lite"/>
    </source>
</evidence>
<feature type="domain" description="H15" evidence="8">
    <location>
        <begin position="183"/>
        <end position="258"/>
    </location>
</feature>
<keyword evidence="6" id="KW-0539">Nucleus</keyword>
<dbReference type="SMART" id="SM00526">
    <property type="entry name" value="H15"/>
    <property type="match status" value="2"/>
</dbReference>
<dbReference type="OrthoDB" id="1110759at2759"/>
<feature type="compositionally biased region" description="Basic and acidic residues" evidence="7">
    <location>
        <begin position="111"/>
        <end position="135"/>
    </location>
</feature>
<dbReference type="Proteomes" id="UP000187013">
    <property type="component" value="Unassembled WGS sequence"/>
</dbReference>
<feature type="domain" description="H15" evidence="8">
    <location>
        <begin position="37"/>
        <end position="111"/>
    </location>
</feature>
<reference evidence="9 10" key="1">
    <citation type="submission" date="2016-08" db="EMBL/GenBank/DDBJ databases">
        <title>Draft genome sequence of allopolyploid Zygosaccharomyces rouxii.</title>
        <authorList>
            <person name="Watanabe J."/>
            <person name="Uehara K."/>
            <person name="Mogi Y."/>
            <person name="Tsukioka Y."/>
        </authorList>
    </citation>
    <scope>NUCLEOTIDE SEQUENCE [LARGE SCALE GENOMIC DNA]</scope>
    <source>
        <strain evidence="9 10">NBRC 110957</strain>
    </source>
</reference>
<proteinExistence type="predicted"/>
<evidence type="ECO:0000313" key="9">
    <source>
        <dbReference type="EMBL" id="GAV54943.1"/>
    </source>
</evidence>
<dbReference type="Pfam" id="PF00538">
    <property type="entry name" value="Linker_histone"/>
    <property type="match status" value="2"/>
</dbReference>
<sequence>MAIKRSTRSNLKEEEPAQKSEVEDTRKRSVAANKNEHAKSYKELIVEALISLDDRKGSSRPAVKKYIKEKYPSVGSAAGFDSYFNNAIKKGVELKEFEFPRGPSGTLKVVKKIDSSDEKGKMETRGRPRKAKSEGAKNTSTNPSSNPGPNLNEKSRGRPRTNNNNNKGKVEKPQPKPKSKAVPSPTYKEMIISGIQQLNNGKGSSRSALKKFVKDQYKNEIKASSNFDHLFNSALKKGIESGDLHQPKGPSGIVKVLKKKKTSTAIKTA</sequence>
<keyword evidence="4" id="KW-0158">Chromosome</keyword>
<organism evidence="9 10">
    <name type="scientific">Zygosaccharomyces rouxii</name>
    <dbReference type="NCBI Taxonomy" id="4956"/>
    <lineage>
        <taxon>Eukaryota</taxon>
        <taxon>Fungi</taxon>
        <taxon>Dikarya</taxon>
        <taxon>Ascomycota</taxon>
        <taxon>Saccharomycotina</taxon>
        <taxon>Saccharomycetes</taxon>
        <taxon>Saccharomycetales</taxon>
        <taxon>Saccharomycetaceae</taxon>
        <taxon>Zygosaccharomyces</taxon>
    </lineage>
</organism>
<dbReference type="InterPro" id="IPR036390">
    <property type="entry name" value="WH_DNA-bd_sf"/>
</dbReference>